<dbReference type="OrthoDB" id="665122at2"/>
<feature type="transmembrane region" description="Helical" evidence="5">
    <location>
        <begin position="32"/>
        <end position="50"/>
    </location>
</feature>
<feature type="transmembrane region" description="Helical" evidence="5">
    <location>
        <begin position="190"/>
        <end position="205"/>
    </location>
</feature>
<feature type="transmembrane region" description="Helical" evidence="5">
    <location>
        <begin position="255"/>
        <end position="278"/>
    </location>
</feature>
<evidence type="ECO:0000256" key="4">
    <source>
        <dbReference type="ARBA" id="ARBA00023136"/>
    </source>
</evidence>
<dbReference type="InterPro" id="IPR007016">
    <property type="entry name" value="O-antigen_ligase-rel_domated"/>
</dbReference>
<evidence type="ECO:0000256" key="3">
    <source>
        <dbReference type="ARBA" id="ARBA00022989"/>
    </source>
</evidence>
<proteinExistence type="predicted"/>
<evidence type="ECO:0000259" key="6">
    <source>
        <dbReference type="Pfam" id="PF04932"/>
    </source>
</evidence>
<dbReference type="GO" id="GO:0016874">
    <property type="term" value="F:ligase activity"/>
    <property type="evidence" value="ECO:0007669"/>
    <property type="project" value="UniProtKB-KW"/>
</dbReference>
<dbReference type="Proteomes" id="UP000291485">
    <property type="component" value="Unassembled WGS sequence"/>
</dbReference>
<dbReference type="Pfam" id="PF04932">
    <property type="entry name" value="Wzy_C"/>
    <property type="match status" value="1"/>
</dbReference>
<organism evidence="7 8">
    <name type="scientific">Pedobacter frigidisoli</name>
    <dbReference type="NCBI Taxonomy" id="2530455"/>
    <lineage>
        <taxon>Bacteria</taxon>
        <taxon>Pseudomonadati</taxon>
        <taxon>Bacteroidota</taxon>
        <taxon>Sphingobacteriia</taxon>
        <taxon>Sphingobacteriales</taxon>
        <taxon>Sphingobacteriaceae</taxon>
        <taxon>Pedobacter</taxon>
    </lineage>
</organism>
<feature type="transmembrane region" description="Helical" evidence="5">
    <location>
        <begin position="381"/>
        <end position="401"/>
    </location>
</feature>
<feature type="transmembrane region" description="Helical" evidence="5">
    <location>
        <begin position="217"/>
        <end position="249"/>
    </location>
</feature>
<feature type="transmembrane region" description="Helical" evidence="5">
    <location>
        <begin position="353"/>
        <end position="375"/>
    </location>
</feature>
<evidence type="ECO:0000313" key="8">
    <source>
        <dbReference type="Proteomes" id="UP000291485"/>
    </source>
</evidence>
<reference evidence="7 8" key="1">
    <citation type="submission" date="2019-02" db="EMBL/GenBank/DDBJ databases">
        <title>Pedobacter sp. RP-3-11 sp. nov., isolated from Arctic soil.</title>
        <authorList>
            <person name="Dahal R.H."/>
        </authorList>
    </citation>
    <scope>NUCLEOTIDE SEQUENCE [LARGE SCALE GENOMIC DNA]</scope>
    <source>
        <strain evidence="7 8">RP-3-11</strain>
    </source>
</reference>
<keyword evidence="4 5" id="KW-0472">Membrane</keyword>
<accession>A0A4R0NMQ8</accession>
<dbReference type="RefSeq" id="WP_131562055.1">
    <property type="nucleotide sequence ID" value="NZ_SJSN01000019.1"/>
</dbReference>
<dbReference type="InterPro" id="IPR051533">
    <property type="entry name" value="WaaL-like"/>
</dbReference>
<feature type="transmembrane region" description="Helical" evidence="5">
    <location>
        <begin position="81"/>
        <end position="103"/>
    </location>
</feature>
<sequence>MKIEHILSLITLFSFFAYLVKRGATRKDYLLFVLYVIPFMDLPVTPVEYGRLRIFDIITYISLFIMFRDVVLVKIKNAYNVYYVLFCCLIAAVFFSALNALFIRQSLMAIISILPIFIYAKSLITECTADDGFQKEVIKSLKVGALISIGFLVVQLVIGLKFNFYPALNINTTLYGANRYPSFFHDPQKYGQYLMMLSFLFLVNYKNDKRPELVNYLFFALILFGILQTGGRTALIGLCAGMVILFFVLGTKYRVIFLSLSLAGVLVIAFFSDSLLVFNRAKNIDDDYLFRAALWEEAYKYWADKPMLGIGLGNYEKYAVSFSNNYYKDPDNEIIFFDQPESGPLMILSEMGVLGATIIALFFLIPVFSGIRNYIFNNRNVIIFLFIAGILGWLLTFVPIYSLGDRRIMIVVVSLLSMLIVESNRKEEYEV</sequence>
<evidence type="ECO:0000256" key="2">
    <source>
        <dbReference type="ARBA" id="ARBA00022692"/>
    </source>
</evidence>
<feature type="transmembrane region" description="Helical" evidence="5">
    <location>
        <begin position="143"/>
        <end position="164"/>
    </location>
</feature>
<comment type="caution">
    <text evidence="7">The sequence shown here is derived from an EMBL/GenBank/DDBJ whole genome shotgun (WGS) entry which is preliminary data.</text>
</comment>
<evidence type="ECO:0000256" key="1">
    <source>
        <dbReference type="ARBA" id="ARBA00004141"/>
    </source>
</evidence>
<dbReference type="PANTHER" id="PTHR37422">
    <property type="entry name" value="TEICHURONIC ACID BIOSYNTHESIS PROTEIN TUAE"/>
    <property type="match status" value="1"/>
</dbReference>
<keyword evidence="8" id="KW-1185">Reference proteome</keyword>
<gene>
    <name evidence="7" type="ORF">EZ449_19460</name>
</gene>
<evidence type="ECO:0000313" key="7">
    <source>
        <dbReference type="EMBL" id="TCD01976.1"/>
    </source>
</evidence>
<dbReference type="GO" id="GO:0016020">
    <property type="term" value="C:membrane"/>
    <property type="evidence" value="ECO:0007669"/>
    <property type="project" value="UniProtKB-SubCell"/>
</dbReference>
<protein>
    <submittedName>
        <fullName evidence="7">O-antigen ligase domain-containing protein</fullName>
    </submittedName>
</protein>
<keyword evidence="7" id="KW-0436">Ligase</keyword>
<comment type="subcellular location">
    <subcellularLocation>
        <location evidence="1">Membrane</location>
        <topology evidence="1">Multi-pass membrane protein</topology>
    </subcellularLocation>
</comment>
<name>A0A4R0NMQ8_9SPHI</name>
<dbReference type="EMBL" id="SJSN01000019">
    <property type="protein sequence ID" value="TCD01976.1"/>
    <property type="molecule type" value="Genomic_DNA"/>
</dbReference>
<dbReference type="AlphaFoldDB" id="A0A4R0NMQ8"/>
<keyword evidence="2 5" id="KW-0812">Transmembrane</keyword>
<feature type="domain" description="O-antigen ligase-related" evidence="6">
    <location>
        <begin position="218"/>
        <end position="359"/>
    </location>
</feature>
<feature type="transmembrane region" description="Helical" evidence="5">
    <location>
        <begin position="57"/>
        <end position="75"/>
    </location>
</feature>
<keyword evidence="3 5" id="KW-1133">Transmembrane helix</keyword>
<evidence type="ECO:0000256" key="5">
    <source>
        <dbReference type="SAM" id="Phobius"/>
    </source>
</evidence>
<dbReference type="PANTHER" id="PTHR37422:SF13">
    <property type="entry name" value="LIPOPOLYSACCHARIDE BIOSYNTHESIS PROTEIN PA4999-RELATED"/>
    <property type="match status" value="1"/>
</dbReference>